<sequence>MPPLRSGQPPPECLYPLLPEWHPSQTSDSLAFPPFSVCFPSVSDHAPVSPPVGSSFPRHCREIRGADMSDLFRCAGDIIFDDFQPLPGQISNVQLKKFAETSNFLQLTVPLTPQQPYFCAKIQALGQNSKVTFGIAGPDIDSESHPGQWNHTVGYNINTGRCFSSHLNYANTKGQKCVMGDEFGVLVTHFGDEMSTVTFLKNRIPVATRYIFEKDHCKFLPTICLENGPVDLAVSWPMAVLNIPEFTETNMLNWIKDSGAEYDVLDNVFHYDKTLPEAMEGESPAVGIATCSPLWPTPTSVLLRDFFKWKADGVELKSFEGQRIGFGIHYNPDEINKSDFDDKKQQLVLCFVTMDMQIIFFRMMLQPSGGFYPLIVLTRGASKVEIDVQLNRDLGLPETKELLDGIFREKATAALAVLEADARTRELNTSMFHKSADIDVEIEDSRCIVGLQADKKRIHGIQFTKSLNEENEDSVIGIGIGTSQFSLSKHPGRCPNSCGYISRDGKTYTNTLNADNRIQKHLVVLFHKNGSPVDTVYMSAENLHELYPTLSLSGNGYEVKLNVFWQNRIAQAPPLLVSKLSHWCLPSDSMEGAKIIAPIVALAGASNFPKTPDSASHLRIDVLRFTPVAELASSMKVGDKLGWGMLIPESQRDLSERLVVCYLTVNRNIALTLNKVKLDFSALRITEHPLTDSYIEQVLNEAYELYDQELECIRAGKDIDTLGIDNSSLFKPVPSEIVENSKKSESDPSKPKTNGGGDAMYRAVVQARAVDGVHKAVKTFKQGPEGSKACAIL</sequence>
<evidence type="ECO:0000313" key="3">
    <source>
        <dbReference type="EMBL" id="WAR09078.1"/>
    </source>
</evidence>
<evidence type="ECO:0000313" key="4">
    <source>
        <dbReference type="Proteomes" id="UP001164746"/>
    </source>
</evidence>
<keyword evidence="4" id="KW-1185">Reference proteome</keyword>
<dbReference type="Pfam" id="PF00622">
    <property type="entry name" value="SPRY"/>
    <property type="match status" value="1"/>
</dbReference>
<reference evidence="3" key="1">
    <citation type="submission" date="2022-11" db="EMBL/GenBank/DDBJ databases">
        <title>Centuries of genome instability and evolution in soft-shell clam transmissible cancer (bioRxiv).</title>
        <authorList>
            <person name="Hart S.F.M."/>
            <person name="Yonemitsu M.A."/>
            <person name="Giersch R.M."/>
            <person name="Beal B.F."/>
            <person name="Arriagada G."/>
            <person name="Davis B.W."/>
            <person name="Ostrander E.A."/>
            <person name="Goff S.P."/>
            <person name="Metzger M.J."/>
        </authorList>
    </citation>
    <scope>NUCLEOTIDE SEQUENCE</scope>
    <source>
        <strain evidence="3">MELC-2E11</strain>
        <tissue evidence="3">Siphon/mantle</tissue>
    </source>
</reference>
<gene>
    <name evidence="3" type="ORF">MAR_019036</name>
</gene>
<protein>
    <recommendedName>
        <fullName evidence="2">SPRY domain-containing protein</fullName>
    </recommendedName>
</protein>
<accession>A0ABY7EGG0</accession>
<feature type="domain" description="SPRY" evidence="2">
    <location>
        <begin position="117"/>
        <end position="227"/>
    </location>
</feature>
<dbReference type="InterPro" id="IPR003877">
    <property type="entry name" value="SPRY_dom"/>
</dbReference>
<dbReference type="Gene3D" id="2.60.120.920">
    <property type="match status" value="2"/>
</dbReference>
<evidence type="ECO:0000256" key="1">
    <source>
        <dbReference type="SAM" id="MobiDB-lite"/>
    </source>
</evidence>
<proteinExistence type="predicted"/>
<feature type="compositionally biased region" description="Basic and acidic residues" evidence="1">
    <location>
        <begin position="739"/>
        <end position="750"/>
    </location>
</feature>
<feature type="region of interest" description="Disordered" evidence="1">
    <location>
        <begin position="737"/>
        <end position="758"/>
    </location>
</feature>
<dbReference type="Proteomes" id="UP001164746">
    <property type="component" value="Chromosome 6"/>
</dbReference>
<name>A0ABY7EGG0_MYAAR</name>
<evidence type="ECO:0000259" key="2">
    <source>
        <dbReference type="Pfam" id="PF00622"/>
    </source>
</evidence>
<dbReference type="InterPro" id="IPR043136">
    <property type="entry name" value="B30.2/SPRY_sf"/>
</dbReference>
<organism evidence="3 4">
    <name type="scientific">Mya arenaria</name>
    <name type="common">Soft-shell clam</name>
    <dbReference type="NCBI Taxonomy" id="6604"/>
    <lineage>
        <taxon>Eukaryota</taxon>
        <taxon>Metazoa</taxon>
        <taxon>Spiralia</taxon>
        <taxon>Lophotrochozoa</taxon>
        <taxon>Mollusca</taxon>
        <taxon>Bivalvia</taxon>
        <taxon>Autobranchia</taxon>
        <taxon>Heteroconchia</taxon>
        <taxon>Euheterodonta</taxon>
        <taxon>Imparidentia</taxon>
        <taxon>Neoheterodontei</taxon>
        <taxon>Myida</taxon>
        <taxon>Myoidea</taxon>
        <taxon>Myidae</taxon>
        <taxon>Mya</taxon>
    </lineage>
</organism>
<dbReference type="EMBL" id="CP111017">
    <property type="protein sequence ID" value="WAR09078.1"/>
    <property type="molecule type" value="Genomic_DNA"/>
</dbReference>